<dbReference type="EMBL" id="UGYN01000002">
    <property type="protein sequence ID" value="SUI43278.1"/>
    <property type="molecule type" value="Genomic_DNA"/>
</dbReference>
<name>A0A379YC45_9GAMM</name>
<dbReference type="AlphaFoldDB" id="A0A379YC45"/>
<dbReference type="RefSeq" id="WP_115182680.1">
    <property type="nucleotide sequence ID" value="NZ_CAMKUF010000001.1"/>
</dbReference>
<gene>
    <name evidence="1" type="ORF">NCTC11544_00148</name>
</gene>
<evidence type="ECO:0000313" key="1">
    <source>
        <dbReference type="EMBL" id="SUI43278.1"/>
    </source>
</evidence>
<sequence>MRSGEHAITKISRNSSRYRSFVIVYRPCTIANPIARYEVSQGDQSYGLFDAQALATDYIDQLYAQQQVAA</sequence>
<protein>
    <submittedName>
        <fullName evidence="1">Uncharacterized protein</fullName>
    </submittedName>
</protein>
<dbReference type="Proteomes" id="UP000255529">
    <property type="component" value="Unassembled WGS sequence"/>
</dbReference>
<organism evidence="1 2">
    <name type="scientific">Serratia quinivorans</name>
    <dbReference type="NCBI Taxonomy" id="137545"/>
    <lineage>
        <taxon>Bacteria</taxon>
        <taxon>Pseudomonadati</taxon>
        <taxon>Pseudomonadota</taxon>
        <taxon>Gammaproteobacteria</taxon>
        <taxon>Enterobacterales</taxon>
        <taxon>Yersiniaceae</taxon>
        <taxon>Serratia</taxon>
    </lineage>
</organism>
<proteinExistence type="predicted"/>
<evidence type="ECO:0000313" key="2">
    <source>
        <dbReference type="Proteomes" id="UP000255529"/>
    </source>
</evidence>
<reference evidence="1 2" key="1">
    <citation type="submission" date="2018-06" db="EMBL/GenBank/DDBJ databases">
        <authorList>
            <consortium name="Pathogen Informatics"/>
            <person name="Doyle S."/>
        </authorList>
    </citation>
    <scope>NUCLEOTIDE SEQUENCE [LARGE SCALE GENOMIC DNA]</scope>
    <source>
        <strain evidence="1 2">NCTC11544</strain>
    </source>
</reference>
<accession>A0A379YC45</accession>